<dbReference type="Gene3D" id="3.30.750.24">
    <property type="entry name" value="STAS domain"/>
    <property type="match status" value="1"/>
</dbReference>
<gene>
    <name evidence="2" type="ORF">D0469_12670</name>
</gene>
<evidence type="ECO:0000313" key="3">
    <source>
        <dbReference type="Proteomes" id="UP000264541"/>
    </source>
</evidence>
<dbReference type="InterPro" id="IPR036513">
    <property type="entry name" value="STAS_dom_sf"/>
</dbReference>
<accession>A0A372LMI6</accession>
<dbReference type="RefSeq" id="WP_117327109.1">
    <property type="nucleotide sequence ID" value="NZ_QVTE01000035.1"/>
</dbReference>
<dbReference type="Proteomes" id="UP000264541">
    <property type="component" value="Unassembled WGS sequence"/>
</dbReference>
<reference evidence="2 3" key="1">
    <citation type="submission" date="2018-08" db="EMBL/GenBank/DDBJ databases">
        <title>Bacillus chawlae sp. nov., Bacillus glennii sp. nov., and Bacillus saganii sp. nov. Isolated from the Vehicle Assembly Building at Kennedy Space Center where the Viking Spacecraft were Assembled.</title>
        <authorList>
            <person name="Seuylemezian A."/>
            <person name="Vaishampayan P."/>
        </authorList>
    </citation>
    <scope>NUCLEOTIDE SEQUENCE [LARGE SCALE GENOMIC DNA]</scope>
    <source>
        <strain evidence="2 3">V47-23a</strain>
    </source>
</reference>
<dbReference type="InterPro" id="IPR002645">
    <property type="entry name" value="STAS_dom"/>
</dbReference>
<evidence type="ECO:0000259" key="1">
    <source>
        <dbReference type="PROSITE" id="PS50801"/>
    </source>
</evidence>
<evidence type="ECO:0000313" key="2">
    <source>
        <dbReference type="EMBL" id="RFU68117.1"/>
    </source>
</evidence>
<organism evidence="2 3">
    <name type="scientific">Peribacillus saganii</name>
    <dbReference type="NCBI Taxonomy" id="2303992"/>
    <lineage>
        <taxon>Bacteria</taxon>
        <taxon>Bacillati</taxon>
        <taxon>Bacillota</taxon>
        <taxon>Bacilli</taxon>
        <taxon>Bacillales</taxon>
        <taxon>Bacillaceae</taxon>
        <taxon>Peribacillus</taxon>
    </lineage>
</organism>
<proteinExistence type="predicted"/>
<keyword evidence="3" id="KW-1185">Reference proteome</keyword>
<name>A0A372LMI6_9BACI</name>
<sequence length="160" mass="17979">MDKNEEELLQEKIKELTQQVNELETLVQNVSVPIIPSIIPDTILIPVSGEVSVSRFDLVIPKILNYVNNVNIDSVILDFSAITLKEVENLVILVRYIESLTSSLKLMGIQVLIVGFTPLFAQELVRSELPFVKELNAFSSFKTALQFLMKEKGLAFTKVT</sequence>
<dbReference type="PANTHER" id="PTHR33745">
    <property type="entry name" value="RSBT ANTAGONIST PROTEIN RSBS-RELATED"/>
    <property type="match status" value="1"/>
</dbReference>
<dbReference type="SUPFAM" id="SSF52091">
    <property type="entry name" value="SpoIIaa-like"/>
    <property type="match status" value="1"/>
</dbReference>
<dbReference type="EMBL" id="QVTE01000035">
    <property type="protein sequence ID" value="RFU68117.1"/>
    <property type="molecule type" value="Genomic_DNA"/>
</dbReference>
<comment type="caution">
    <text evidence="2">The sequence shown here is derived from an EMBL/GenBank/DDBJ whole genome shotgun (WGS) entry which is preliminary data.</text>
</comment>
<dbReference type="InterPro" id="IPR051932">
    <property type="entry name" value="Bact_StressResp_Reg"/>
</dbReference>
<dbReference type="OrthoDB" id="2456599at2"/>
<protein>
    <submittedName>
        <fullName evidence="2">STAS domain-containing protein</fullName>
    </submittedName>
</protein>
<dbReference type="AlphaFoldDB" id="A0A372LMI6"/>
<dbReference type="PROSITE" id="PS50801">
    <property type="entry name" value="STAS"/>
    <property type="match status" value="1"/>
</dbReference>
<feature type="domain" description="STAS" evidence="1">
    <location>
        <begin position="40"/>
        <end position="148"/>
    </location>
</feature>